<dbReference type="EMBL" id="CP020772">
    <property type="protein sequence ID" value="ARI78807.1"/>
    <property type="molecule type" value="Genomic_DNA"/>
</dbReference>
<feature type="transmembrane region" description="Helical" evidence="1">
    <location>
        <begin position="102"/>
        <end position="130"/>
    </location>
</feature>
<sequence length="148" mass="16719">MALDTFFQEQEESNWLDTLPNYQRDLVNELLSYYSYEEAAVTWLESSTSNTSPFSGQPQPEKKYFEYVKKEVHKLLCGDTNYEAERHELVQLAQKPENKNGIIAMVSALIGAKLGLAATFLAPVIVIIFLTIGKISLNAWCTMESSTN</sequence>
<dbReference type="Proteomes" id="UP000192527">
    <property type="component" value="Chromosome"/>
</dbReference>
<evidence type="ECO:0000313" key="2">
    <source>
        <dbReference type="EMBL" id="ARI78807.1"/>
    </source>
</evidence>
<accession>A0A1W5ZZY6</accession>
<organism evidence="2 3">
    <name type="scientific">Halobacillus mangrovi</name>
    <dbReference type="NCBI Taxonomy" id="402384"/>
    <lineage>
        <taxon>Bacteria</taxon>
        <taxon>Bacillati</taxon>
        <taxon>Bacillota</taxon>
        <taxon>Bacilli</taxon>
        <taxon>Bacillales</taxon>
        <taxon>Bacillaceae</taxon>
        <taxon>Halobacillus</taxon>
    </lineage>
</organism>
<evidence type="ECO:0000256" key="1">
    <source>
        <dbReference type="SAM" id="Phobius"/>
    </source>
</evidence>
<reference evidence="2 3" key="1">
    <citation type="submission" date="2017-04" db="EMBL/GenBank/DDBJ databases">
        <title>The whole genome sequencing and assembly of Halobacillus mangrovi strain.</title>
        <authorList>
            <person name="Lee S.-J."/>
            <person name="Park M.-K."/>
            <person name="Kim J.-Y."/>
            <person name="Lee Y.-J."/>
            <person name="Yi H."/>
            <person name="Bahn Y.-S."/>
            <person name="Kim J.F."/>
            <person name="Lee D.-W."/>
        </authorList>
    </citation>
    <scope>NUCLEOTIDE SEQUENCE [LARGE SCALE GENOMIC DNA]</scope>
    <source>
        <strain evidence="2 3">KTB 131</strain>
    </source>
</reference>
<proteinExistence type="predicted"/>
<keyword evidence="3" id="KW-1185">Reference proteome</keyword>
<keyword evidence="1" id="KW-0472">Membrane</keyword>
<keyword evidence="1" id="KW-1133">Transmembrane helix</keyword>
<keyword evidence="1" id="KW-0812">Transmembrane</keyword>
<protein>
    <submittedName>
        <fullName evidence="2">Uncharacterized protein</fullName>
    </submittedName>
</protein>
<name>A0A1W5ZZY6_9BACI</name>
<dbReference type="AlphaFoldDB" id="A0A1W5ZZY6"/>
<gene>
    <name evidence="2" type="ORF">HM131_19060</name>
</gene>
<dbReference type="RefSeq" id="WP_085031266.1">
    <property type="nucleotide sequence ID" value="NZ_CP020772.1"/>
</dbReference>
<dbReference type="KEGG" id="hmn:HM131_19060"/>
<evidence type="ECO:0000313" key="3">
    <source>
        <dbReference type="Proteomes" id="UP000192527"/>
    </source>
</evidence>
<dbReference type="OrthoDB" id="2082676at2"/>